<proteinExistence type="predicted"/>
<feature type="transmembrane region" description="Helical" evidence="1">
    <location>
        <begin position="98"/>
        <end position="117"/>
    </location>
</feature>
<evidence type="ECO:0000313" key="3">
    <source>
        <dbReference type="EMBL" id="RLU56031.1"/>
    </source>
</evidence>
<reference evidence="2 4" key="1">
    <citation type="journal article" date="2014" name="Genome Announc.">
        <title>Complete Genome Sequence of a Virulent Strain, Streptococcus iniae ISET0901, Isolated from Diseased Tilapia.</title>
        <authorList>
            <person name="Pridgeon J.W."/>
            <person name="Zhang D."/>
            <person name="Zhang L."/>
        </authorList>
    </citation>
    <scope>NUCLEOTIDE SEQUENCE [LARGE SCALE GENOMIC DNA]</scope>
    <source>
        <strain evidence="2 4">ISET0901</strain>
    </source>
</reference>
<evidence type="ECO:0000313" key="4">
    <source>
        <dbReference type="Proteomes" id="UP000025245"/>
    </source>
</evidence>
<accession>A0A1J0N065</accession>
<dbReference type="KEGG" id="siq:DQ08_07050"/>
<dbReference type="PANTHER" id="PTHR37314:SF4">
    <property type="entry name" value="UPF0700 TRANSMEMBRANE PROTEIN YOAK"/>
    <property type="match status" value="1"/>
</dbReference>
<keyword evidence="4" id="KW-1185">Reference proteome</keyword>
<dbReference type="GeneID" id="35766116"/>
<dbReference type="Pfam" id="PF06912">
    <property type="entry name" value="DUF1275"/>
    <property type="match status" value="1"/>
</dbReference>
<organism evidence="3 5">
    <name type="scientific">Streptococcus iniae</name>
    <name type="common">Streptococcus shiloi</name>
    <dbReference type="NCBI Taxonomy" id="1346"/>
    <lineage>
        <taxon>Bacteria</taxon>
        <taxon>Bacillati</taxon>
        <taxon>Bacillota</taxon>
        <taxon>Bacilli</taxon>
        <taxon>Lactobacillales</taxon>
        <taxon>Streptococcaceae</taxon>
        <taxon>Streptococcus</taxon>
    </lineage>
</organism>
<feature type="transmembrane region" description="Helical" evidence="1">
    <location>
        <begin position="207"/>
        <end position="229"/>
    </location>
</feature>
<dbReference type="Proteomes" id="UP000025245">
    <property type="component" value="Chromosome"/>
</dbReference>
<dbReference type="InterPro" id="IPR010699">
    <property type="entry name" value="DUF1275"/>
</dbReference>
<dbReference type="OrthoDB" id="7057004at2"/>
<feature type="transmembrane region" description="Helical" evidence="1">
    <location>
        <begin position="183"/>
        <end position="201"/>
    </location>
</feature>
<dbReference type="Proteomes" id="UP000269148">
    <property type="component" value="Unassembled WGS sequence"/>
</dbReference>
<evidence type="ECO:0000313" key="2">
    <source>
        <dbReference type="EMBL" id="AHY16209.1"/>
    </source>
</evidence>
<dbReference type="KEGG" id="siz:SI82_07160"/>
<feature type="transmembrane region" description="Helical" evidence="1">
    <location>
        <begin position="64"/>
        <end position="86"/>
    </location>
</feature>
<keyword evidence="1" id="KW-0812">Transmembrane</keyword>
<gene>
    <name evidence="3" type="ORF">DIY07_07240</name>
    <name evidence="2" type="ORF">DQ08_07050</name>
</gene>
<dbReference type="KEGG" id="sio:DW64_07035"/>
<reference evidence="3 5" key="2">
    <citation type="submission" date="2018-06" db="EMBL/GenBank/DDBJ databases">
        <title>Mutators as drivers of adaptation in pathogenic bacteria and a risk factor for host jumps and vaccine escape.</title>
        <authorList>
            <person name="Barnes A.C."/>
            <person name="Silayeva O."/>
        </authorList>
    </citation>
    <scope>NUCLEOTIDE SEQUENCE [LARGE SCALE GENOMIC DNA]</scope>
    <source>
        <strain evidence="3 5">QMA0445</strain>
    </source>
</reference>
<keyword evidence="1" id="KW-1133">Transmembrane helix</keyword>
<dbReference type="PANTHER" id="PTHR37314">
    <property type="entry name" value="SLR0142 PROTEIN"/>
    <property type="match status" value="1"/>
</dbReference>
<protein>
    <submittedName>
        <fullName evidence="3">DUF1275 domain-containing protein</fullName>
    </submittedName>
    <submittedName>
        <fullName evidence="2">Membrane protein</fullName>
    </submittedName>
</protein>
<dbReference type="AlphaFoldDB" id="A0A1J0N065"/>
<sequence length="239" mass="27479">MSNKSRKNRRKRHQVYEGIRCASALTFISGYVNAFTFVTQGRRFAGVQTGNVLYFAIRIAEKNYLQAFNFLLPIFFFMLGQSFTYFVHRWSNKHHLHWYLISSSMLTIIAILTSIMTPFSPQYVTVSALAFFASIQVDTFKSLRGASYANVMMTGNIKNAAYVLTKGLYENNRELIQIGRNTLIIIMTFVLGVICSTLLSYHFGEMALSAMLFPLAYVNYLLLAEHLYIQRKIRPIRRG</sequence>
<dbReference type="eggNOG" id="COG3619">
    <property type="taxonomic scope" value="Bacteria"/>
</dbReference>
<dbReference type="RefSeq" id="WP_003101490.1">
    <property type="nucleotide sequence ID" value="NZ_CP010783.1"/>
</dbReference>
<name>A0A1J0N065_STRIN</name>
<dbReference type="STRING" id="1346.BMF34_07085"/>
<evidence type="ECO:0000313" key="5">
    <source>
        <dbReference type="Proteomes" id="UP000269148"/>
    </source>
</evidence>
<dbReference type="EMBL" id="CP007586">
    <property type="protein sequence ID" value="AHY16209.1"/>
    <property type="molecule type" value="Genomic_DNA"/>
</dbReference>
<dbReference type="EMBL" id="QLQD01000064">
    <property type="protein sequence ID" value="RLU56031.1"/>
    <property type="molecule type" value="Genomic_DNA"/>
</dbReference>
<evidence type="ECO:0000256" key="1">
    <source>
        <dbReference type="SAM" id="Phobius"/>
    </source>
</evidence>
<keyword evidence="1" id="KW-0472">Membrane</keyword>